<evidence type="ECO:0000256" key="1">
    <source>
        <dbReference type="SAM" id="MobiDB-lite"/>
    </source>
</evidence>
<accession>A0A9N7Z4W4</accession>
<organism evidence="2 3">
    <name type="scientific">Pleuronectes platessa</name>
    <name type="common">European plaice</name>
    <dbReference type="NCBI Taxonomy" id="8262"/>
    <lineage>
        <taxon>Eukaryota</taxon>
        <taxon>Metazoa</taxon>
        <taxon>Chordata</taxon>
        <taxon>Craniata</taxon>
        <taxon>Vertebrata</taxon>
        <taxon>Euteleostomi</taxon>
        <taxon>Actinopterygii</taxon>
        <taxon>Neopterygii</taxon>
        <taxon>Teleostei</taxon>
        <taxon>Neoteleostei</taxon>
        <taxon>Acanthomorphata</taxon>
        <taxon>Carangaria</taxon>
        <taxon>Pleuronectiformes</taxon>
        <taxon>Pleuronectoidei</taxon>
        <taxon>Pleuronectidae</taxon>
        <taxon>Pleuronectes</taxon>
    </lineage>
</organism>
<feature type="region of interest" description="Disordered" evidence="1">
    <location>
        <begin position="83"/>
        <end position="106"/>
    </location>
</feature>
<proteinExistence type="predicted"/>
<feature type="region of interest" description="Disordered" evidence="1">
    <location>
        <begin position="45"/>
        <end position="64"/>
    </location>
</feature>
<gene>
    <name evidence="2" type="ORF">PLEPLA_LOCUS43464</name>
</gene>
<dbReference type="EMBL" id="CADEAL010004266">
    <property type="protein sequence ID" value="CAB1455683.1"/>
    <property type="molecule type" value="Genomic_DNA"/>
</dbReference>
<reference evidence="2" key="1">
    <citation type="submission" date="2020-03" db="EMBL/GenBank/DDBJ databases">
        <authorList>
            <person name="Weist P."/>
        </authorList>
    </citation>
    <scope>NUCLEOTIDE SEQUENCE</scope>
</reference>
<evidence type="ECO:0000313" key="3">
    <source>
        <dbReference type="Proteomes" id="UP001153269"/>
    </source>
</evidence>
<protein>
    <submittedName>
        <fullName evidence="2">Uncharacterized protein</fullName>
    </submittedName>
</protein>
<keyword evidence="3" id="KW-1185">Reference proteome</keyword>
<dbReference type="AlphaFoldDB" id="A0A9N7Z4W4"/>
<feature type="non-terminal residue" evidence="2">
    <location>
        <position position="203"/>
    </location>
</feature>
<feature type="region of interest" description="Disordered" evidence="1">
    <location>
        <begin position="146"/>
        <end position="203"/>
    </location>
</feature>
<dbReference type="Proteomes" id="UP001153269">
    <property type="component" value="Unassembled WGS sequence"/>
</dbReference>
<sequence>CALLQGAAQWGQASVDSQQVNGKTRQNDLTSLARRVWDVKELTARRRKELQSSPQKNQQHSSRAAAAATSCVVAHSLQSGAEISFNPDNNCPASNTSSRQSRSSKLDVNRAAILQEAAGGGTWVVREERGRARGSHHGSAGGYLQMCGPSQGASGHQPPLVSPGRPRPLAHQELSNDGHGEEEEEGRRMKREASLLLQTASCI</sequence>
<feature type="compositionally biased region" description="Low complexity" evidence="1">
    <location>
        <begin position="94"/>
        <end position="103"/>
    </location>
</feature>
<name>A0A9N7Z4W4_PLEPL</name>
<feature type="compositionally biased region" description="Polar residues" evidence="1">
    <location>
        <begin position="83"/>
        <end position="93"/>
    </location>
</feature>
<evidence type="ECO:0000313" key="2">
    <source>
        <dbReference type="EMBL" id="CAB1455683.1"/>
    </source>
</evidence>
<feature type="compositionally biased region" description="Basic and acidic residues" evidence="1">
    <location>
        <begin position="174"/>
        <end position="193"/>
    </location>
</feature>
<feature type="compositionally biased region" description="Polar residues" evidence="1">
    <location>
        <begin position="51"/>
        <end position="62"/>
    </location>
</feature>
<comment type="caution">
    <text evidence="2">The sequence shown here is derived from an EMBL/GenBank/DDBJ whole genome shotgun (WGS) entry which is preliminary data.</text>
</comment>